<evidence type="ECO:0000313" key="1">
    <source>
        <dbReference type="EMBL" id="JAH84472.1"/>
    </source>
</evidence>
<dbReference type="AlphaFoldDB" id="A0A0E9W295"/>
<name>A0A0E9W295_ANGAN</name>
<reference evidence="1" key="1">
    <citation type="submission" date="2014-11" db="EMBL/GenBank/DDBJ databases">
        <authorList>
            <person name="Amaro Gonzalez C."/>
        </authorList>
    </citation>
    <scope>NUCLEOTIDE SEQUENCE</scope>
</reference>
<sequence length="44" mass="4859">MSGGTSRAQVRGGAIIKSLPPLLRSSLSAFLSTRRPRSFRCRWP</sequence>
<reference evidence="1" key="2">
    <citation type="journal article" date="2015" name="Fish Shellfish Immunol.">
        <title>Early steps in the European eel (Anguilla anguilla)-Vibrio vulnificus interaction in the gills: Role of the RtxA13 toxin.</title>
        <authorList>
            <person name="Callol A."/>
            <person name="Pajuelo D."/>
            <person name="Ebbesson L."/>
            <person name="Teles M."/>
            <person name="MacKenzie S."/>
            <person name="Amaro C."/>
        </authorList>
    </citation>
    <scope>NUCLEOTIDE SEQUENCE</scope>
</reference>
<accession>A0A0E9W295</accession>
<dbReference type="EMBL" id="GBXM01024105">
    <property type="protein sequence ID" value="JAH84472.1"/>
    <property type="molecule type" value="Transcribed_RNA"/>
</dbReference>
<proteinExistence type="predicted"/>
<organism evidence="1">
    <name type="scientific">Anguilla anguilla</name>
    <name type="common">European freshwater eel</name>
    <name type="synonym">Muraena anguilla</name>
    <dbReference type="NCBI Taxonomy" id="7936"/>
    <lineage>
        <taxon>Eukaryota</taxon>
        <taxon>Metazoa</taxon>
        <taxon>Chordata</taxon>
        <taxon>Craniata</taxon>
        <taxon>Vertebrata</taxon>
        <taxon>Euteleostomi</taxon>
        <taxon>Actinopterygii</taxon>
        <taxon>Neopterygii</taxon>
        <taxon>Teleostei</taxon>
        <taxon>Anguilliformes</taxon>
        <taxon>Anguillidae</taxon>
        <taxon>Anguilla</taxon>
    </lineage>
</organism>
<protein>
    <submittedName>
        <fullName evidence="1">Uncharacterized protein</fullName>
    </submittedName>
</protein>